<keyword evidence="1" id="KW-1133">Transmembrane helix</keyword>
<evidence type="ECO:0000313" key="2">
    <source>
        <dbReference type="EMBL" id="KAL0908693.1"/>
    </source>
</evidence>
<feature type="transmembrane region" description="Helical" evidence="1">
    <location>
        <begin position="505"/>
        <end position="529"/>
    </location>
</feature>
<gene>
    <name evidence="2" type="ORF">M5K25_023198</name>
</gene>
<dbReference type="Pfam" id="PF03140">
    <property type="entry name" value="DUF247"/>
    <property type="match status" value="1"/>
</dbReference>
<dbReference type="EMBL" id="JANQDX010000017">
    <property type="protein sequence ID" value="KAL0908693.1"/>
    <property type="molecule type" value="Genomic_DNA"/>
</dbReference>
<protein>
    <submittedName>
        <fullName evidence="2">Uncharacterized protein</fullName>
    </submittedName>
</protein>
<name>A0ABD0U7L3_DENTH</name>
<accession>A0ABD0U7L3</accession>
<sequence length="535" mass="61481">MILVFKKLFDKELLAWYFITLKLKETIEANLCKPQAKPIARPIPLGLYKSNPLLKPALTPQPLPPPPLDSPWIISILEKLEQGRQYEASSPWETQSIYRVPKSLRDVDQTAYTPKILSLGPYHLGRRRFRSMDRHKWRSLYHALDRTKHDIRHYLDAARFLEDRARSCYEAPISISSDAFVESLVLDSIFTLELFRCDTRKGFLDLRYSPKDPIFGDCNIILSLKSDMIMLENQLPLFVLDRFLALQLGDKYSGSALVVQLALRFFDDLGFNNEHLPSDPNYNAGSSEALHCLDVIHHSLVPRRKSDRKSASCPRRSSLYQLLARAVNFALTWPCSGDFGLPKPPVEKIGIRLIRCVAELREAGIKFRRNRKSDRFWDIKFKDGVLYIPRLIIDGGTKSRFLNLIAFEQCHLECGNQITSYFSFMDDLIDSEVDVGYLHDKGIIDHGLGSNGAVADMFNRLCREVVIDPNDCYLSELSEQVNRYYNKKWNTWRASLTHTYLSNPWAIISLIAAVVLLLLTAAQTFYAVYGYYKPN</sequence>
<proteinExistence type="predicted"/>
<dbReference type="Proteomes" id="UP001552299">
    <property type="component" value="Unassembled WGS sequence"/>
</dbReference>
<keyword evidence="1" id="KW-0472">Membrane</keyword>
<dbReference type="PANTHER" id="PTHR31170:SF25">
    <property type="entry name" value="BNAA09G04570D PROTEIN"/>
    <property type="match status" value="1"/>
</dbReference>
<keyword evidence="1" id="KW-0812">Transmembrane</keyword>
<dbReference type="AlphaFoldDB" id="A0ABD0U7L3"/>
<dbReference type="InterPro" id="IPR004158">
    <property type="entry name" value="DUF247_pln"/>
</dbReference>
<evidence type="ECO:0000313" key="3">
    <source>
        <dbReference type="Proteomes" id="UP001552299"/>
    </source>
</evidence>
<reference evidence="2 3" key="1">
    <citation type="journal article" date="2024" name="Plant Biotechnol. J.">
        <title>Dendrobium thyrsiflorum genome and its molecular insights into genes involved in important horticultural traits.</title>
        <authorList>
            <person name="Chen B."/>
            <person name="Wang J.Y."/>
            <person name="Zheng P.J."/>
            <person name="Li K.L."/>
            <person name="Liang Y.M."/>
            <person name="Chen X.F."/>
            <person name="Zhang C."/>
            <person name="Zhao X."/>
            <person name="He X."/>
            <person name="Zhang G.Q."/>
            <person name="Liu Z.J."/>
            <person name="Xu Q."/>
        </authorList>
    </citation>
    <scope>NUCLEOTIDE SEQUENCE [LARGE SCALE GENOMIC DNA]</scope>
    <source>
        <strain evidence="2">GZMU011</strain>
    </source>
</reference>
<dbReference type="PANTHER" id="PTHR31170">
    <property type="entry name" value="BNAC04G53230D PROTEIN"/>
    <property type="match status" value="1"/>
</dbReference>
<comment type="caution">
    <text evidence="2">The sequence shown here is derived from an EMBL/GenBank/DDBJ whole genome shotgun (WGS) entry which is preliminary data.</text>
</comment>
<keyword evidence="3" id="KW-1185">Reference proteome</keyword>
<evidence type="ECO:0000256" key="1">
    <source>
        <dbReference type="SAM" id="Phobius"/>
    </source>
</evidence>
<organism evidence="2 3">
    <name type="scientific">Dendrobium thyrsiflorum</name>
    <name type="common">Pinecone-like raceme dendrobium</name>
    <name type="synonym">Orchid</name>
    <dbReference type="NCBI Taxonomy" id="117978"/>
    <lineage>
        <taxon>Eukaryota</taxon>
        <taxon>Viridiplantae</taxon>
        <taxon>Streptophyta</taxon>
        <taxon>Embryophyta</taxon>
        <taxon>Tracheophyta</taxon>
        <taxon>Spermatophyta</taxon>
        <taxon>Magnoliopsida</taxon>
        <taxon>Liliopsida</taxon>
        <taxon>Asparagales</taxon>
        <taxon>Orchidaceae</taxon>
        <taxon>Epidendroideae</taxon>
        <taxon>Malaxideae</taxon>
        <taxon>Dendrobiinae</taxon>
        <taxon>Dendrobium</taxon>
    </lineage>
</organism>